<dbReference type="Proteomes" id="UP001328733">
    <property type="component" value="Unassembled WGS sequence"/>
</dbReference>
<dbReference type="RefSeq" id="WP_332866519.1">
    <property type="nucleotide sequence ID" value="NZ_JBAFSM010000039.1"/>
</dbReference>
<accession>A0AAW9QXV2</accession>
<protein>
    <submittedName>
        <fullName evidence="2">Uncharacterized protein</fullName>
    </submittedName>
</protein>
<evidence type="ECO:0000313" key="2">
    <source>
        <dbReference type="EMBL" id="MEG3439036.1"/>
    </source>
</evidence>
<feature type="region of interest" description="Disordered" evidence="1">
    <location>
        <begin position="1"/>
        <end position="20"/>
    </location>
</feature>
<dbReference type="EMBL" id="JBAFSM010000039">
    <property type="protein sequence ID" value="MEG3439036.1"/>
    <property type="molecule type" value="Genomic_DNA"/>
</dbReference>
<name>A0AAW9QXV2_9CHRO</name>
<feature type="compositionally biased region" description="Basic and acidic residues" evidence="1">
    <location>
        <begin position="8"/>
        <end position="20"/>
    </location>
</feature>
<reference evidence="2 3" key="1">
    <citation type="submission" date="2024-01" db="EMBL/GenBank/DDBJ databases">
        <title>Genomic insights into the taxonomy and metabolism of the cyanobacterium Pannus brasiliensis CCIBt3594.</title>
        <authorList>
            <person name="Machado M."/>
            <person name="Botero N.B."/>
            <person name="Andreote A.P.D."/>
            <person name="Feitosa A.M.T."/>
            <person name="Popin R."/>
            <person name="Sivonen K."/>
            <person name="Fiore M.F."/>
        </authorList>
    </citation>
    <scope>NUCLEOTIDE SEQUENCE [LARGE SCALE GENOMIC DNA]</scope>
    <source>
        <strain evidence="2 3">CCIBt3594</strain>
    </source>
</reference>
<dbReference type="AlphaFoldDB" id="A0AAW9QXV2"/>
<evidence type="ECO:0000313" key="3">
    <source>
        <dbReference type="Proteomes" id="UP001328733"/>
    </source>
</evidence>
<sequence>MGRAKRNPPKDRRQEAGGRRQEVINYLKDYFLIPIPRTLNPTPYTLHPTPYTLFPNRRESP</sequence>
<comment type="caution">
    <text evidence="2">The sequence shown here is derived from an EMBL/GenBank/DDBJ whole genome shotgun (WGS) entry which is preliminary data.</text>
</comment>
<proteinExistence type="predicted"/>
<keyword evidence="3" id="KW-1185">Reference proteome</keyword>
<gene>
    <name evidence="2" type="ORF">V0288_18060</name>
</gene>
<evidence type="ECO:0000256" key="1">
    <source>
        <dbReference type="SAM" id="MobiDB-lite"/>
    </source>
</evidence>
<organism evidence="2 3">
    <name type="scientific">Pannus brasiliensis CCIBt3594</name>
    <dbReference type="NCBI Taxonomy" id="1427578"/>
    <lineage>
        <taxon>Bacteria</taxon>
        <taxon>Bacillati</taxon>
        <taxon>Cyanobacteriota</taxon>
        <taxon>Cyanophyceae</taxon>
        <taxon>Oscillatoriophycideae</taxon>
        <taxon>Chroococcales</taxon>
        <taxon>Microcystaceae</taxon>
        <taxon>Pannus</taxon>
    </lineage>
</organism>